<dbReference type="AlphaFoldDB" id="A0A9J6EL52"/>
<keyword evidence="1" id="KW-0548">Nucleotidyltransferase</keyword>
<evidence type="ECO:0000313" key="4">
    <source>
        <dbReference type="Proteomes" id="UP000821866"/>
    </source>
</evidence>
<organism evidence="3 4">
    <name type="scientific">Rhipicephalus microplus</name>
    <name type="common">Cattle tick</name>
    <name type="synonym">Boophilus microplus</name>
    <dbReference type="NCBI Taxonomy" id="6941"/>
    <lineage>
        <taxon>Eukaryota</taxon>
        <taxon>Metazoa</taxon>
        <taxon>Ecdysozoa</taxon>
        <taxon>Arthropoda</taxon>
        <taxon>Chelicerata</taxon>
        <taxon>Arachnida</taxon>
        <taxon>Acari</taxon>
        <taxon>Parasitiformes</taxon>
        <taxon>Ixodida</taxon>
        <taxon>Ixodoidea</taxon>
        <taxon>Ixodidae</taxon>
        <taxon>Rhipicephalinae</taxon>
        <taxon>Rhipicephalus</taxon>
        <taxon>Boophilus</taxon>
    </lineage>
</organism>
<dbReference type="PANTHER" id="PTHR23079">
    <property type="entry name" value="RNA-DEPENDENT RNA POLYMERASE"/>
    <property type="match status" value="1"/>
</dbReference>
<dbReference type="EMBL" id="JABSTU010000003">
    <property type="protein sequence ID" value="KAH8034999.1"/>
    <property type="molecule type" value="Genomic_DNA"/>
</dbReference>
<proteinExistence type="inferred from homology"/>
<feature type="domain" description="RDRP core" evidence="2">
    <location>
        <begin position="1"/>
        <end position="92"/>
    </location>
</feature>
<dbReference type="Proteomes" id="UP000821866">
    <property type="component" value="Chromosome 11"/>
</dbReference>
<comment type="catalytic activity">
    <reaction evidence="1">
        <text>RNA(n) + a ribonucleoside 5'-triphosphate = RNA(n+1) + diphosphate</text>
        <dbReference type="Rhea" id="RHEA:21248"/>
        <dbReference type="Rhea" id="RHEA-COMP:14527"/>
        <dbReference type="Rhea" id="RHEA-COMP:17342"/>
        <dbReference type="ChEBI" id="CHEBI:33019"/>
        <dbReference type="ChEBI" id="CHEBI:61557"/>
        <dbReference type="ChEBI" id="CHEBI:140395"/>
        <dbReference type="EC" id="2.7.7.48"/>
    </reaction>
</comment>
<accession>A0A9J6EL52</accession>
<dbReference type="PANTHER" id="PTHR23079:SF55">
    <property type="entry name" value="RNA-DIRECTED RNA POLYMERASE"/>
    <property type="match status" value="1"/>
</dbReference>
<evidence type="ECO:0000259" key="2">
    <source>
        <dbReference type="Pfam" id="PF05183"/>
    </source>
</evidence>
<dbReference type="Pfam" id="PF05183">
    <property type="entry name" value="RdRP"/>
    <property type="match status" value="1"/>
</dbReference>
<dbReference type="InterPro" id="IPR057596">
    <property type="entry name" value="RDRP_core"/>
</dbReference>
<name>A0A9J6EL52_RHIMP</name>
<evidence type="ECO:0000313" key="3">
    <source>
        <dbReference type="EMBL" id="KAH8034999.1"/>
    </source>
</evidence>
<comment type="caution">
    <text evidence="3">The sequence shown here is derived from an EMBL/GenBank/DDBJ whole genome shotgun (WGS) entry which is preliminary data.</text>
</comment>
<comment type="similarity">
    <text evidence="1">Belongs to the RdRP family.</text>
</comment>
<evidence type="ECO:0000256" key="1">
    <source>
        <dbReference type="RuleBase" id="RU363098"/>
    </source>
</evidence>
<reference evidence="3" key="2">
    <citation type="submission" date="2021-09" db="EMBL/GenBank/DDBJ databases">
        <authorList>
            <person name="Jia N."/>
            <person name="Wang J."/>
            <person name="Shi W."/>
            <person name="Du L."/>
            <person name="Sun Y."/>
            <person name="Zhan W."/>
            <person name="Jiang J."/>
            <person name="Wang Q."/>
            <person name="Zhang B."/>
            <person name="Ji P."/>
            <person name="Sakyi L.B."/>
            <person name="Cui X."/>
            <person name="Yuan T."/>
            <person name="Jiang B."/>
            <person name="Yang W."/>
            <person name="Lam T.T.-Y."/>
            <person name="Chang Q."/>
            <person name="Ding S."/>
            <person name="Wang X."/>
            <person name="Zhu J."/>
            <person name="Ruan X."/>
            <person name="Zhao L."/>
            <person name="Wei J."/>
            <person name="Que T."/>
            <person name="Du C."/>
            <person name="Cheng J."/>
            <person name="Dai P."/>
            <person name="Han X."/>
            <person name="Huang E."/>
            <person name="Gao Y."/>
            <person name="Liu J."/>
            <person name="Shao H."/>
            <person name="Ye R."/>
            <person name="Li L."/>
            <person name="Wei W."/>
            <person name="Wang X."/>
            <person name="Wang C."/>
            <person name="Huo Q."/>
            <person name="Li W."/>
            <person name="Guo W."/>
            <person name="Chen H."/>
            <person name="Chen S."/>
            <person name="Zhou L."/>
            <person name="Zhou L."/>
            <person name="Ni X."/>
            <person name="Tian J."/>
            <person name="Zhou Y."/>
            <person name="Sheng Y."/>
            <person name="Liu T."/>
            <person name="Pan Y."/>
            <person name="Xia L."/>
            <person name="Li J."/>
            <person name="Zhao F."/>
            <person name="Cao W."/>
        </authorList>
    </citation>
    <scope>NUCLEOTIDE SEQUENCE</scope>
    <source>
        <strain evidence="3">Rmic-2018</strain>
        <tissue evidence="3">Larvae</tissue>
    </source>
</reference>
<dbReference type="EC" id="2.7.7.48" evidence="1"/>
<dbReference type="InterPro" id="IPR007855">
    <property type="entry name" value="RDRP"/>
</dbReference>
<protein>
    <recommendedName>
        <fullName evidence="1">RNA-dependent RNA polymerase</fullName>
        <ecNumber evidence="1">2.7.7.48</ecNumber>
    </recommendedName>
</protein>
<keyword evidence="1" id="KW-0808">Transferase</keyword>
<sequence>MISFTCNYIKNDNIGLMSNAHLAWADQLPDGIFSPRCLSLAKKIATSLDFAKTGIPARMEKSERVYRYPEFMEKTGSKDTYRSSRILGQLYRLNRGLVTSGFCSCTEHKARNSMFEYPDWQKYERPARLAKALYEELMNQILHRHWHCQ</sequence>
<keyword evidence="1" id="KW-0696">RNA-directed RNA polymerase</keyword>
<keyword evidence="4" id="KW-1185">Reference proteome</keyword>
<dbReference type="GO" id="GO:0030422">
    <property type="term" value="P:siRNA processing"/>
    <property type="evidence" value="ECO:0007669"/>
    <property type="project" value="TreeGrafter"/>
</dbReference>
<gene>
    <name evidence="3" type="ORF">HPB51_003840</name>
</gene>
<dbReference type="VEuPathDB" id="VectorBase:LOC119181398"/>
<reference evidence="3" key="1">
    <citation type="journal article" date="2020" name="Cell">
        <title>Large-Scale Comparative Analyses of Tick Genomes Elucidate Their Genetic Diversity and Vector Capacities.</title>
        <authorList>
            <consortium name="Tick Genome and Microbiome Consortium (TIGMIC)"/>
            <person name="Jia N."/>
            <person name="Wang J."/>
            <person name="Shi W."/>
            <person name="Du L."/>
            <person name="Sun Y."/>
            <person name="Zhan W."/>
            <person name="Jiang J.F."/>
            <person name="Wang Q."/>
            <person name="Zhang B."/>
            <person name="Ji P."/>
            <person name="Bell-Sakyi L."/>
            <person name="Cui X.M."/>
            <person name="Yuan T.T."/>
            <person name="Jiang B.G."/>
            <person name="Yang W.F."/>
            <person name="Lam T.T."/>
            <person name="Chang Q.C."/>
            <person name="Ding S.J."/>
            <person name="Wang X.J."/>
            <person name="Zhu J.G."/>
            <person name="Ruan X.D."/>
            <person name="Zhao L."/>
            <person name="Wei J.T."/>
            <person name="Ye R.Z."/>
            <person name="Que T.C."/>
            <person name="Du C.H."/>
            <person name="Zhou Y.H."/>
            <person name="Cheng J.X."/>
            <person name="Dai P.F."/>
            <person name="Guo W.B."/>
            <person name="Han X.H."/>
            <person name="Huang E.J."/>
            <person name="Li L.F."/>
            <person name="Wei W."/>
            <person name="Gao Y.C."/>
            <person name="Liu J.Z."/>
            <person name="Shao H.Z."/>
            <person name="Wang X."/>
            <person name="Wang C.C."/>
            <person name="Yang T.C."/>
            <person name="Huo Q.B."/>
            <person name="Li W."/>
            <person name="Chen H.Y."/>
            <person name="Chen S.E."/>
            <person name="Zhou L.G."/>
            <person name="Ni X.B."/>
            <person name="Tian J.H."/>
            <person name="Sheng Y."/>
            <person name="Liu T."/>
            <person name="Pan Y.S."/>
            <person name="Xia L.Y."/>
            <person name="Li J."/>
            <person name="Zhao F."/>
            <person name="Cao W.C."/>
        </authorList>
    </citation>
    <scope>NUCLEOTIDE SEQUENCE</scope>
    <source>
        <strain evidence="3">Rmic-2018</strain>
    </source>
</reference>
<dbReference type="GO" id="GO:0003968">
    <property type="term" value="F:RNA-directed RNA polymerase activity"/>
    <property type="evidence" value="ECO:0007669"/>
    <property type="project" value="UniProtKB-KW"/>
</dbReference>
<dbReference type="GO" id="GO:0031380">
    <property type="term" value="C:nuclear RNA-directed RNA polymerase complex"/>
    <property type="evidence" value="ECO:0007669"/>
    <property type="project" value="TreeGrafter"/>
</dbReference>
<dbReference type="GO" id="GO:0003723">
    <property type="term" value="F:RNA binding"/>
    <property type="evidence" value="ECO:0007669"/>
    <property type="project" value="UniProtKB-KW"/>
</dbReference>
<keyword evidence="1" id="KW-0694">RNA-binding</keyword>